<proteinExistence type="predicted"/>
<dbReference type="AlphaFoldDB" id="K1U262"/>
<gene>
    <name evidence="1" type="ORF">LEA_04738</name>
</gene>
<evidence type="ECO:0000313" key="1">
    <source>
        <dbReference type="EMBL" id="EKC76368.1"/>
    </source>
</evidence>
<dbReference type="EMBL" id="AJWY01003104">
    <property type="protein sequence ID" value="EKC76368.1"/>
    <property type="molecule type" value="Genomic_DNA"/>
</dbReference>
<name>K1U262_9ZZZZ</name>
<comment type="caution">
    <text evidence="1">The sequence shown here is derived from an EMBL/GenBank/DDBJ whole genome shotgun (WGS) entry which is preliminary data.</text>
</comment>
<reference evidence="1" key="1">
    <citation type="journal article" date="2013" name="Environ. Microbiol.">
        <title>Microbiota from the distal guts of lean and obese adolescents exhibit partial functional redundancy besides clear differences in community structure.</title>
        <authorList>
            <person name="Ferrer M."/>
            <person name="Ruiz A."/>
            <person name="Lanza F."/>
            <person name="Haange S.B."/>
            <person name="Oberbach A."/>
            <person name="Till H."/>
            <person name="Bargiela R."/>
            <person name="Campoy C."/>
            <person name="Segura M.T."/>
            <person name="Richter M."/>
            <person name="von Bergen M."/>
            <person name="Seifert J."/>
            <person name="Suarez A."/>
        </authorList>
    </citation>
    <scope>NUCLEOTIDE SEQUENCE</scope>
</reference>
<sequence length="59" mass="6738">MLLLVGHIIHFSLHQFGIAGGIDSKNEKLKKFSDRIYNEIMKIDRVHLNGDKESVCRAT</sequence>
<organism evidence="1">
    <name type="scientific">human gut metagenome</name>
    <dbReference type="NCBI Taxonomy" id="408170"/>
    <lineage>
        <taxon>unclassified sequences</taxon>
        <taxon>metagenomes</taxon>
        <taxon>organismal metagenomes</taxon>
    </lineage>
</organism>
<accession>K1U262</accession>
<protein>
    <submittedName>
        <fullName evidence="1">Uncharacterized protein</fullName>
    </submittedName>
</protein>